<accession>A0A5B2VP74</accession>
<dbReference type="Proteomes" id="UP000324611">
    <property type="component" value="Unassembled WGS sequence"/>
</dbReference>
<keyword evidence="1" id="KW-0812">Transmembrane</keyword>
<feature type="transmembrane region" description="Helical" evidence="1">
    <location>
        <begin position="6"/>
        <end position="26"/>
    </location>
</feature>
<evidence type="ECO:0000313" key="2">
    <source>
        <dbReference type="EMBL" id="KAA2241513.1"/>
    </source>
</evidence>
<keyword evidence="3" id="KW-1185">Reference proteome</keyword>
<protein>
    <submittedName>
        <fullName evidence="2">Uncharacterized protein</fullName>
    </submittedName>
</protein>
<reference evidence="2 3" key="2">
    <citation type="submission" date="2019-09" db="EMBL/GenBank/DDBJ databases">
        <authorList>
            <person name="Jin C."/>
        </authorList>
    </citation>
    <scope>NUCLEOTIDE SEQUENCE [LARGE SCALE GENOMIC DNA]</scope>
    <source>
        <strain evidence="2 3">BN140078</strain>
    </source>
</reference>
<gene>
    <name evidence="2" type="ORF">F0L74_16590</name>
</gene>
<sequence length="61" mass="6457">MKIDDNLLKLAALIISLITAGAFIAIRISKKRNNTSSNNVITQSNNTVGKGDIVAGNKTSE</sequence>
<proteinExistence type="predicted"/>
<organism evidence="2 3">
    <name type="scientific">Chitinophaga agrisoli</name>
    <dbReference type="NCBI Taxonomy" id="2607653"/>
    <lineage>
        <taxon>Bacteria</taxon>
        <taxon>Pseudomonadati</taxon>
        <taxon>Bacteroidota</taxon>
        <taxon>Chitinophagia</taxon>
        <taxon>Chitinophagales</taxon>
        <taxon>Chitinophagaceae</taxon>
        <taxon>Chitinophaga</taxon>
    </lineage>
</organism>
<evidence type="ECO:0000313" key="3">
    <source>
        <dbReference type="Proteomes" id="UP000324611"/>
    </source>
</evidence>
<keyword evidence="1" id="KW-0472">Membrane</keyword>
<comment type="caution">
    <text evidence="2">The sequence shown here is derived from an EMBL/GenBank/DDBJ whole genome shotgun (WGS) entry which is preliminary data.</text>
</comment>
<evidence type="ECO:0000256" key="1">
    <source>
        <dbReference type="SAM" id="Phobius"/>
    </source>
</evidence>
<name>A0A5B2VP74_9BACT</name>
<dbReference type="AlphaFoldDB" id="A0A5B2VP74"/>
<dbReference type="EMBL" id="VUOC01000003">
    <property type="protein sequence ID" value="KAA2241513.1"/>
    <property type="molecule type" value="Genomic_DNA"/>
</dbReference>
<keyword evidence="1" id="KW-1133">Transmembrane helix</keyword>
<dbReference type="RefSeq" id="WP_149839027.1">
    <property type="nucleotide sequence ID" value="NZ_VUOC01000003.1"/>
</dbReference>
<reference evidence="2 3" key="1">
    <citation type="submission" date="2019-09" db="EMBL/GenBank/DDBJ databases">
        <title>Chitinophaga ginsengihumi sp. nov., isolated from soil of ginseng rhizosphere.</title>
        <authorList>
            <person name="Lee J."/>
        </authorList>
    </citation>
    <scope>NUCLEOTIDE SEQUENCE [LARGE SCALE GENOMIC DNA]</scope>
    <source>
        <strain evidence="2 3">BN140078</strain>
    </source>
</reference>